<accession>A0A4U8UNF3</accession>
<evidence type="ECO:0000256" key="1">
    <source>
        <dbReference type="SAM" id="MobiDB-lite"/>
    </source>
</evidence>
<sequence length="117" mass="13215">MLTADKPRTEEAGKQQIKNSGINASESKVLNDAQGILRIWPKYPRERLISGLRRFSNYLSHAIRARSSALATRREDLWDPSSNEGAAALVEDNSVVVVVWSQGDLCSQLLRYMKERK</sequence>
<dbReference type="EMBL" id="AZBU02000001">
    <property type="protein sequence ID" value="TMS34411.1"/>
    <property type="molecule type" value="Genomic_DNA"/>
</dbReference>
<protein>
    <submittedName>
        <fullName evidence="2">Uncharacterized protein</fullName>
    </submittedName>
</protein>
<dbReference type="AlphaFoldDB" id="A0A4U8UNF3"/>
<dbReference type="EMBL" id="CM016762">
    <property type="protein sequence ID" value="TMS34411.1"/>
    <property type="molecule type" value="Genomic_DNA"/>
</dbReference>
<keyword evidence="3" id="KW-1185">Reference proteome</keyword>
<feature type="region of interest" description="Disordered" evidence="1">
    <location>
        <begin position="1"/>
        <end position="20"/>
    </location>
</feature>
<comment type="caution">
    <text evidence="2">The sequence shown here is derived from an EMBL/GenBank/DDBJ whole genome shotgun (WGS) entry which is preliminary data.</text>
</comment>
<reference evidence="2 3" key="1">
    <citation type="journal article" date="2015" name="Genome Biol.">
        <title>Comparative genomics of Steinernema reveals deeply conserved gene regulatory networks.</title>
        <authorList>
            <person name="Dillman A.R."/>
            <person name="Macchietto M."/>
            <person name="Porter C.F."/>
            <person name="Rogers A."/>
            <person name="Williams B."/>
            <person name="Antoshechkin I."/>
            <person name="Lee M.M."/>
            <person name="Goodwin Z."/>
            <person name="Lu X."/>
            <person name="Lewis E.E."/>
            <person name="Goodrich-Blair H."/>
            <person name="Stock S.P."/>
            <person name="Adams B.J."/>
            <person name="Sternberg P.W."/>
            <person name="Mortazavi A."/>
        </authorList>
    </citation>
    <scope>NUCLEOTIDE SEQUENCE [LARGE SCALE GENOMIC DNA]</scope>
    <source>
        <strain evidence="2 3">ALL</strain>
    </source>
</reference>
<dbReference type="Proteomes" id="UP000298663">
    <property type="component" value="Chromosome X"/>
</dbReference>
<name>A0A4U8UNF3_STECR</name>
<organism evidence="2 3">
    <name type="scientific">Steinernema carpocapsae</name>
    <name type="common">Entomopathogenic nematode</name>
    <dbReference type="NCBI Taxonomy" id="34508"/>
    <lineage>
        <taxon>Eukaryota</taxon>
        <taxon>Metazoa</taxon>
        <taxon>Ecdysozoa</taxon>
        <taxon>Nematoda</taxon>
        <taxon>Chromadorea</taxon>
        <taxon>Rhabditida</taxon>
        <taxon>Tylenchina</taxon>
        <taxon>Panagrolaimomorpha</taxon>
        <taxon>Strongyloidoidea</taxon>
        <taxon>Steinernematidae</taxon>
        <taxon>Steinernema</taxon>
    </lineage>
</organism>
<gene>
    <name evidence="2" type="ORF">L596_002009</name>
</gene>
<evidence type="ECO:0000313" key="2">
    <source>
        <dbReference type="EMBL" id="TMS34411.1"/>
    </source>
</evidence>
<reference evidence="2 3" key="2">
    <citation type="journal article" date="2019" name="G3 (Bethesda)">
        <title>Hybrid Assembly of the Genome of the Entomopathogenic Nematode Steinernema carpocapsae Identifies the X-Chromosome.</title>
        <authorList>
            <person name="Serra L."/>
            <person name="Macchietto M."/>
            <person name="Macias-Munoz A."/>
            <person name="McGill C.J."/>
            <person name="Rodriguez I.M."/>
            <person name="Rodriguez B."/>
            <person name="Murad R."/>
            <person name="Mortazavi A."/>
        </authorList>
    </citation>
    <scope>NUCLEOTIDE SEQUENCE [LARGE SCALE GENOMIC DNA]</scope>
    <source>
        <strain evidence="2 3">ALL</strain>
    </source>
</reference>
<proteinExistence type="predicted"/>
<evidence type="ECO:0000313" key="3">
    <source>
        <dbReference type="Proteomes" id="UP000298663"/>
    </source>
</evidence>
<feature type="compositionally biased region" description="Basic and acidic residues" evidence="1">
    <location>
        <begin position="1"/>
        <end position="13"/>
    </location>
</feature>